<dbReference type="RefSeq" id="WP_229640526.1">
    <property type="nucleotide sequence ID" value="NZ_JADWDC010000022.1"/>
</dbReference>
<dbReference type="EMBL" id="JADWDC010000022">
    <property type="protein sequence ID" value="MCC0177461.1"/>
    <property type="molecule type" value="Genomic_DNA"/>
</dbReference>
<protein>
    <submittedName>
        <fullName evidence="1">Uncharacterized protein</fullName>
    </submittedName>
</protein>
<gene>
    <name evidence="1" type="ORF">I4641_10780</name>
</gene>
<dbReference type="AlphaFoldDB" id="A0A964FFY9"/>
<comment type="caution">
    <text evidence="1">The sequence shown here is derived from an EMBL/GenBank/DDBJ whole genome shotgun (WGS) entry which is preliminary data.</text>
</comment>
<evidence type="ECO:0000313" key="1">
    <source>
        <dbReference type="EMBL" id="MCC0177461.1"/>
    </source>
</evidence>
<evidence type="ECO:0000313" key="2">
    <source>
        <dbReference type="Proteomes" id="UP000729733"/>
    </source>
</evidence>
<organism evidence="1 2">
    <name type="scientific">Waterburya agarophytonicola KI4</name>
    <dbReference type="NCBI Taxonomy" id="2874699"/>
    <lineage>
        <taxon>Bacteria</taxon>
        <taxon>Bacillati</taxon>
        <taxon>Cyanobacteriota</taxon>
        <taxon>Cyanophyceae</taxon>
        <taxon>Pleurocapsales</taxon>
        <taxon>Hyellaceae</taxon>
        <taxon>Waterburya</taxon>
        <taxon>Waterburya agarophytonicola</taxon>
    </lineage>
</organism>
<reference evidence="1" key="1">
    <citation type="journal article" date="2021" name="Antonie Van Leeuwenhoek">
        <title>Draft genome and description of Waterburya agarophytonicola gen. nov. sp. nov. (Pleurocapsales, Cyanobacteria): a seaweed symbiont.</title>
        <authorList>
            <person name="Bonthond G."/>
            <person name="Shalygin S."/>
            <person name="Bayer T."/>
            <person name="Weinberger F."/>
        </authorList>
    </citation>
    <scope>NUCLEOTIDE SEQUENCE</scope>
    <source>
        <strain evidence="1">KI4</strain>
    </source>
</reference>
<dbReference type="Proteomes" id="UP000729733">
    <property type="component" value="Unassembled WGS sequence"/>
</dbReference>
<sequence length="258" mass="28344">MTTSNVASAVNSSSATQSIEEVSIIIAAKDLTPTMMSQDFLKFSGIIPQEWELAQKPVLNPNYAQLNFTNGVNINAQPRSITISESLGAKKLEELYLASVASKYIEKLPHAEYVGLSCSPKILIPFPSAPENVRKYITGTLLGSGSWKNIGKAPVQAGINLMYLLDRCQLTMSISEARLQQPEKQPITAILFSGNFNYSINPQEKSKDPSAQISSFLNNWKNDFEEFQTIVNEKFLDANAQDGSNSIGETSLFPNQTL</sequence>
<name>A0A964FFY9_9CYAN</name>
<accession>A0A964FFY9</accession>
<keyword evidence="2" id="KW-1185">Reference proteome</keyword>
<proteinExistence type="predicted"/>